<dbReference type="Gene3D" id="3.60.10.10">
    <property type="entry name" value="Endonuclease/exonuclease/phosphatase"/>
    <property type="match status" value="1"/>
</dbReference>
<comment type="caution">
    <text evidence="2">The sequence shown here is derived from an EMBL/GenBank/DDBJ whole genome shotgun (WGS) entry which is preliminary data.</text>
</comment>
<evidence type="ECO:0000313" key="3">
    <source>
        <dbReference type="Proteomes" id="UP001499978"/>
    </source>
</evidence>
<dbReference type="EMBL" id="BAAARY010000007">
    <property type="protein sequence ID" value="GAA2522235.1"/>
    <property type="molecule type" value="Genomic_DNA"/>
</dbReference>
<feature type="chain" id="PRO_5046846205" description="Endonuclease/exonuclease/phosphatase family protein" evidence="1">
    <location>
        <begin position="43"/>
        <end position="315"/>
    </location>
</feature>
<protein>
    <recommendedName>
        <fullName evidence="4">Endonuclease/exonuclease/phosphatase family protein</fullName>
    </recommendedName>
</protein>
<gene>
    <name evidence="2" type="ORF">GCM10010201_20270</name>
</gene>
<feature type="signal peptide" evidence="1">
    <location>
        <begin position="1"/>
        <end position="42"/>
    </location>
</feature>
<dbReference type="Proteomes" id="UP001499978">
    <property type="component" value="Unassembled WGS sequence"/>
</dbReference>
<dbReference type="RefSeq" id="WP_344171585.1">
    <property type="nucleotide sequence ID" value="NZ_BAAARY010000007.1"/>
</dbReference>
<name>A0ABN3NH73_9ACTN</name>
<evidence type="ECO:0000256" key="1">
    <source>
        <dbReference type="SAM" id="SignalP"/>
    </source>
</evidence>
<evidence type="ECO:0008006" key="4">
    <source>
        <dbReference type="Google" id="ProtNLM"/>
    </source>
</evidence>
<reference evidence="2 3" key="1">
    <citation type="journal article" date="2019" name="Int. J. Syst. Evol. Microbiol.">
        <title>The Global Catalogue of Microorganisms (GCM) 10K type strain sequencing project: providing services to taxonomists for standard genome sequencing and annotation.</title>
        <authorList>
            <consortium name="The Broad Institute Genomics Platform"/>
            <consortium name="The Broad Institute Genome Sequencing Center for Infectious Disease"/>
            <person name="Wu L."/>
            <person name="Ma J."/>
        </authorList>
    </citation>
    <scope>NUCLEOTIDE SEQUENCE [LARGE SCALE GENOMIC DNA]</scope>
    <source>
        <strain evidence="2 3">JCM 3367</strain>
    </source>
</reference>
<evidence type="ECO:0000313" key="2">
    <source>
        <dbReference type="EMBL" id="GAA2522235.1"/>
    </source>
</evidence>
<organism evidence="2 3">
    <name type="scientific">Pilimelia columellifera subsp. columellifera</name>
    <dbReference type="NCBI Taxonomy" id="706583"/>
    <lineage>
        <taxon>Bacteria</taxon>
        <taxon>Bacillati</taxon>
        <taxon>Actinomycetota</taxon>
        <taxon>Actinomycetes</taxon>
        <taxon>Micromonosporales</taxon>
        <taxon>Micromonosporaceae</taxon>
        <taxon>Pilimelia</taxon>
    </lineage>
</organism>
<proteinExistence type="predicted"/>
<keyword evidence="1" id="KW-0732">Signal</keyword>
<dbReference type="InterPro" id="IPR036691">
    <property type="entry name" value="Endo/exonu/phosph_ase_sf"/>
</dbReference>
<accession>A0ABN3NH73</accession>
<sequence length="315" mass="32585">MPSPGLTRALAGASRSSRNIARTSAVLLAVVSASLGAGAASAAPADAAVTVATPITAVAGPLRPDAATPRVEDASALQVNLCGSGYDKDCYEKGGASVKGTVRLIKKLKPQVLTLNEVCRNDLDTLFDEMRAANPGSGSTWSFSPIHGANGAQINCVTGGAYGTAVVATLAGMTSYNSWTYTFSKQARGDERRLANCSVIRGRQDAGYFVCSVQFSHEDADVAAAQCGQLTGKIMGELAGETPYPIMSAGTFNLDGTGVADCIDPVADEYDYTSGDDMQWLVGSEGVTLGGAQTFEVKGTGIPATLFDITFDTRR</sequence>
<keyword evidence="3" id="KW-1185">Reference proteome</keyword>